<gene>
    <name evidence="1" type="ORF">AB664_03580</name>
</gene>
<name>A0A656Z667_BRUAN</name>
<accession>A0A656Z667</accession>
<evidence type="ECO:0000313" key="1">
    <source>
        <dbReference type="EMBL" id="KYB46110.1"/>
    </source>
</evidence>
<organism evidence="1">
    <name type="scientific">Brucella anthropi</name>
    <name type="common">Ochrobactrum anthropi</name>
    <dbReference type="NCBI Taxonomy" id="529"/>
    <lineage>
        <taxon>Bacteria</taxon>
        <taxon>Pseudomonadati</taxon>
        <taxon>Pseudomonadota</taxon>
        <taxon>Alphaproteobacteria</taxon>
        <taxon>Hyphomicrobiales</taxon>
        <taxon>Brucellaceae</taxon>
        <taxon>Brucella/Ochrobactrum group</taxon>
        <taxon>Brucella</taxon>
    </lineage>
</organism>
<proteinExistence type="predicted"/>
<dbReference type="AlphaFoldDB" id="A0A656Z667"/>
<sequence>MQSALLGQGVLGPLPPLIQAVEAVEAVERTQPRHPVVSAGMVEAGHMPGAEVWVGRITARVTTVRRVRMVSEKAGFGHRAISAMTGEVAVAVEVAALHRHSHRDLFIIFPTLWLEALVAQVEMVPLAG</sequence>
<reference evidence="1" key="1">
    <citation type="submission" date="2016-02" db="EMBL/GenBank/DDBJ databases">
        <title>Genomic sequences of Ochrobactrum anthropi.</title>
        <authorList>
            <person name="Chudasama K.S."/>
            <person name="Thaker V.S."/>
        </authorList>
    </citation>
    <scope>NUCLEOTIDE SEQUENCE [LARGE SCALE GENOMIC DNA]</scope>
    <source>
        <strain evidence="1">SUBG007</strain>
    </source>
</reference>
<dbReference type="EMBL" id="LUAY01001036">
    <property type="protein sequence ID" value="KYB46110.1"/>
    <property type="molecule type" value="Genomic_DNA"/>
</dbReference>
<protein>
    <submittedName>
        <fullName evidence="1">Uncharacterized protein</fullName>
    </submittedName>
</protein>
<comment type="caution">
    <text evidence="1">The sequence shown here is derived from an EMBL/GenBank/DDBJ whole genome shotgun (WGS) entry which is preliminary data.</text>
</comment>